<evidence type="ECO:0000313" key="2">
    <source>
        <dbReference type="EMBL" id="KAJ5724940.1"/>
    </source>
</evidence>
<dbReference type="EMBL" id="JAQJAN010000008">
    <property type="protein sequence ID" value="KAJ5724940.1"/>
    <property type="molecule type" value="Genomic_DNA"/>
</dbReference>
<proteinExistence type="predicted"/>
<keyword evidence="3" id="KW-1185">Reference proteome</keyword>
<organism evidence="2 3">
    <name type="scientific">Penicillium malachiteum</name>
    <dbReference type="NCBI Taxonomy" id="1324776"/>
    <lineage>
        <taxon>Eukaryota</taxon>
        <taxon>Fungi</taxon>
        <taxon>Dikarya</taxon>
        <taxon>Ascomycota</taxon>
        <taxon>Pezizomycotina</taxon>
        <taxon>Eurotiomycetes</taxon>
        <taxon>Eurotiomycetidae</taxon>
        <taxon>Eurotiales</taxon>
        <taxon>Aspergillaceae</taxon>
        <taxon>Penicillium</taxon>
    </lineage>
</organism>
<dbReference type="AlphaFoldDB" id="A0AAD6HLV8"/>
<dbReference type="Proteomes" id="UP001215712">
    <property type="component" value="Unassembled WGS sequence"/>
</dbReference>
<feature type="compositionally biased region" description="Polar residues" evidence="1">
    <location>
        <begin position="86"/>
        <end position="96"/>
    </location>
</feature>
<gene>
    <name evidence="2" type="ORF">N7493_006668</name>
</gene>
<reference evidence="2" key="1">
    <citation type="journal article" date="2023" name="IMA Fungus">
        <title>Comparative genomic study of the Penicillium genus elucidates a diverse pangenome and 15 lateral gene transfer events.</title>
        <authorList>
            <person name="Petersen C."/>
            <person name="Sorensen T."/>
            <person name="Nielsen M.R."/>
            <person name="Sondergaard T.E."/>
            <person name="Sorensen J.L."/>
            <person name="Fitzpatrick D.A."/>
            <person name="Frisvad J.C."/>
            <person name="Nielsen K.L."/>
        </authorList>
    </citation>
    <scope>NUCLEOTIDE SEQUENCE</scope>
    <source>
        <strain evidence="2">IBT 17514</strain>
    </source>
</reference>
<feature type="compositionally biased region" description="Polar residues" evidence="1">
    <location>
        <begin position="108"/>
        <end position="121"/>
    </location>
</feature>
<accession>A0AAD6HLV8</accession>
<comment type="caution">
    <text evidence="2">The sequence shown here is derived from an EMBL/GenBank/DDBJ whole genome shotgun (WGS) entry which is preliminary data.</text>
</comment>
<feature type="region of interest" description="Disordered" evidence="1">
    <location>
        <begin position="68"/>
        <end position="121"/>
    </location>
</feature>
<name>A0AAD6HLV8_9EURO</name>
<reference evidence="2" key="2">
    <citation type="submission" date="2023-01" db="EMBL/GenBank/DDBJ databases">
        <authorList>
            <person name="Petersen C."/>
        </authorList>
    </citation>
    <scope>NUCLEOTIDE SEQUENCE</scope>
    <source>
        <strain evidence="2">IBT 17514</strain>
    </source>
</reference>
<feature type="compositionally biased region" description="Basic and acidic residues" evidence="1">
    <location>
        <begin position="69"/>
        <end position="83"/>
    </location>
</feature>
<sequence length="203" mass="22782">MVAILQGRVSTLMNENMGLNKRLQALEGKMQAMYAHFVKSPERSRIEFPGENVIRDKYVNMNQSLGEQGHVDTDMSRDVRPDESVSVVSAPSTAHHTTPRAHEDVDEQASTSSSRLRRINNPSPSINPFAKYIEMRSESVFKSNSATAPQGYVNKGSVWGVAMASLLTAAMRYYISKKDARMLMIDQPNMMAVYHKIVPLLYE</sequence>
<evidence type="ECO:0000256" key="1">
    <source>
        <dbReference type="SAM" id="MobiDB-lite"/>
    </source>
</evidence>
<evidence type="ECO:0000313" key="3">
    <source>
        <dbReference type="Proteomes" id="UP001215712"/>
    </source>
</evidence>
<protein>
    <submittedName>
        <fullName evidence="2">Uncharacterized protein</fullName>
    </submittedName>
</protein>